<protein>
    <submittedName>
        <fullName evidence="1">Uncharacterized protein</fullName>
    </submittedName>
</protein>
<name>C3JAS6_POREA</name>
<dbReference type="EMBL" id="ACNN01000020">
    <property type="protein sequence ID" value="EEN82735.1"/>
    <property type="molecule type" value="Genomic_DNA"/>
</dbReference>
<comment type="caution">
    <text evidence="1">The sequence shown here is derived from an EMBL/GenBank/DDBJ whole genome shotgun (WGS) entry which is preliminary data.</text>
</comment>
<gene>
    <name evidence="1" type="ORF">POREN0001_0314</name>
</gene>
<reference evidence="1 2" key="1">
    <citation type="submission" date="2009-04" db="EMBL/GenBank/DDBJ databases">
        <authorList>
            <person name="Sebastian Y."/>
            <person name="Madupu R."/>
            <person name="Durkin A.S."/>
            <person name="Torralba M."/>
            <person name="Methe B."/>
            <person name="Sutton G.G."/>
            <person name="Strausberg R.L."/>
            <person name="Nelson K.E."/>
        </authorList>
    </citation>
    <scope>NUCLEOTIDE SEQUENCE [LARGE SCALE GENOMIC DNA]</scope>
    <source>
        <strain evidence="2">ATCC 35406 / BCRC 14492 / JCM 8526 / NCTC 13058 / HG 370</strain>
    </source>
</reference>
<accession>C3JAS6</accession>
<dbReference type="Proteomes" id="UP000004295">
    <property type="component" value="Unassembled WGS sequence"/>
</dbReference>
<organism evidence="1 2">
    <name type="scientific">Porphyromonas endodontalis (strain ATCC 35406 / DSM 24491 / JCM 8526 / CCUG 16442 / BCRC 14492 / NCTC 13058 / HG 370)</name>
    <name type="common">Bacteroides endodontalis</name>
    <dbReference type="NCBI Taxonomy" id="553175"/>
    <lineage>
        <taxon>Bacteria</taxon>
        <taxon>Pseudomonadati</taxon>
        <taxon>Bacteroidota</taxon>
        <taxon>Bacteroidia</taxon>
        <taxon>Bacteroidales</taxon>
        <taxon>Porphyromonadaceae</taxon>
        <taxon>Porphyromonas</taxon>
    </lineage>
</organism>
<proteinExistence type="predicted"/>
<dbReference type="AlphaFoldDB" id="C3JAS6"/>
<dbReference type="STRING" id="553175.POREN0001_0314"/>
<evidence type="ECO:0000313" key="2">
    <source>
        <dbReference type="Proteomes" id="UP000004295"/>
    </source>
</evidence>
<evidence type="ECO:0000313" key="1">
    <source>
        <dbReference type="EMBL" id="EEN82735.1"/>
    </source>
</evidence>
<sequence length="40" mass="4613">MKIFLGNFSPTFQPRMEKILARNEMKISLVSFSLSAEGFF</sequence>
<keyword evidence="2" id="KW-1185">Reference proteome</keyword>